<dbReference type="EMBL" id="BLAE01000028">
    <property type="protein sequence ID" value="GES11292.1"/>
    <property type="molecule type" value="Genomic_DNA"/>
</dbReference>
<protein>
    <submittedName>
        <fullName evidence="7">Ferredoxin reductase</fullName>
    </submittedName>
</protein>
<evidence type="ECO:0000256" key="1">
    <source>
        <dbReference type="ARBA" id="ARBA00001974"/>
    </source>
</evidence>
<name>A0A5M3WSX3_9ACTN</name>
<dbReference type="PRINTS" id="PR00368">
    <property type="entry name" value="FADPNR"/>
</dbReference>
<keyword evidence="3" id="KW-0274">FAD</keyword>
<evidence type="ECO:0000313" key="8">
    <source>
        <dbReference type="Proteomes" id="UP000331127"/>
    </source>
</evidence>
<evidence type="ECO:0000313" key="7">
    <source>
        <dbReference type="EMBL" id="GES11292.1"/>
    </source>
</evidence>
<evidence type="ECO:0000259" key="5">
    <source>
        <dbReference type="Pfam" id="PF07992"/>
    </source>
</evidence>
<dbReference type="Gene3D" id="3.30.390.30">
    <property type="match status" value="1"/>
</dbReference>
<dbReference type="SUPFAM" id="SSF55424">
    <property type="entry name" value="FAD/NAD-linked reductases, dimerisation (C-terminal) domain"/>
    <property type="match status" value="1"/>
</dbReference>
<keyword evidence="8" id="KW-1185">Reference proteome</keyword>
<evidence type="ECO:0000256" key="2">
    <source>
        <dbReference type="ARBA" id="ARBA00022630"/>
    </source>
</evidence>
<dbReference type="PRINTS" id="PR00411">
    <property type="entry name" value="PNDRDTASEI"/>
</dbReference>
<dbReference type="Proteomes" id="UP000331127">
    <property type="component" value="Unassembled WGS sequence"/>
</dbReference>
<accession>A0A5M3WSX3</accession>
<organism evidence="7 8">
    <name type="scientific">Acrocarpospora macrocephala</name>
    <dbReference type="NCBI Taxonomy" id="150177"/>
    <lineage>
        <taxon>Bacteria</taxon>
        <taxon>Bacillati</taxon>
        <taxon>Actinomycetota</taxon>
        <taxon>Actinomycetes</taxon>
        <taxon>Streptosporangiales</taxon>
        <taxon>Streptosporangiaceae</taxon>
        <taxon>Acrocarpospora</taxon>
    </lineage>
</organism>
<dbReference type="Pfam" id="PF14759">
    <property type="entry name" value="Reductase_C"/>
    <property type="match status" value="1"/>
</dbReference>
<evidence type="ECO:0000259" key="6">
    <source>
        <dbReference type="Pfam" id="PF14759"/>
    </source>
</evidence>
<comment type="caution">
    <text evidence="7">The sequence shown here is derived from an EMBL/GenBank/DDBJ whole genome shotgun (WGS) entry which is preliminary data.</text>
</comment>
<keyword evidence="4" id="KW-0560">Oxidoreductase</keyword>
<feature type="domain" description="Reductase C-terminal" evidence="6">
    <location>
        <begin position="326"/>
        <end position="394"/>
    </location>
</feature>
<gene>
    <name evidence="7" type="ORF">Amac_048890</name>
</gene>
<dbReference type="AlphaFoldDB" id="A0A5M3WSX3"/>
<dbReference type="Pfam" id="PF07992">
    <property type="entry name" value="Pyr_redox_2"/>
    <property type="match status" value="1"/>
</dbReference>
<dbReference type="InterPro" id="IPR028202">
    <property type="entry name" value="Reductase_C"/>
</dbReference>
<dbReference type="Gene3D" id="3.50.50.60">
    <property type="entry name" value="FAD/NAD(P)-binding domain"/>
    <property type="match status" value="2"/>
</dbReference>
<dbReference type="RefSeq" id="WP_155356664.1">
    <property type="nucleotide sequence ID" value="NZ_BAAAHL010000011.1"/>
</dbReference>
<dbReference type="InterPro" id="IPR023753">
    <property type="entry name" value="FAD/NAD-binding_dom"/>
</dbReference>
<keyword evidence="2" id="KW-0285">Flavoprotein</keyword>
<comment type="cofactor">
    <cofactor evidence="1">
        <name>FAD</name>
        <dbReference type="ChEBI" id="CHEBI:57692"/>
    </cofactor>
</comment>
<proteinExistence type="predicted"/>
<evidence type="ECO:0000256" key="3">
    <source>
        <dbReference type="ARBA" id="ARBA00022827"/>
    </source>
</evidence>
<dbReference type="GO" id="GO:0005737">
    <property type="term" value="C:cytoplasm"/>
    <property type="evidence" value="ECO:0007669"/>
    <property type="project" value="TreeGrafter"/>
</dbReference>
<dbReference type="SUPFAM" id="SSF51905">
    <property type="entry name" value="FAD/NAD(P)-binding domain"/>
    <property type="match status" value="1"/>
</dbReference>
<feature type="domain" description="FAD/NAD(P)-binding" evidence="5">
    <location>
        <begin position="8"/>
        <end position="305"/>
    </location>
</feature>
<evidence type="ECO:0000256" key="4">
    <source>
        <dbReference type="ARBA" id="ARBA00023002"/>
    </source>
</evidence>
<dbReference type="PANTHER" id="PTHR43557:SF2">
    <property type="entry name" value="RIESKE DOMAIN-CONTAINING PROTEIN-RELATED"/>
    <property type="match status" value="1"/>
</dbReference>
<dbReference type="GO" id="GO:0016651">
    <property type="term" value="F:oxidoreductase activity, acting on NAD(P)H"/>
    <property type="evidence" value="ECO:0007669"/>
    <property type="project" value="TreeGrafter"/>
</dbReference>
<dbReference type="InterPro" id="IPR016156">
    <property type="entry name" value="FAD/NAD-linked_Rdtase_dimer_sf"/>
</dbReference>
<reference evidence="7 8" key="1">
    <citation type="submission" date="2019-10" db="EMBL/GenBank/DDBJ databases">
        <title>Whole genome shotgun sequence of Acrocarpospora macrocephala NBRC 16266.</title>
        <authorList>
            <person name="Ichikawa N."/>
            <person name="Kimura A."/>
            <person name="Kitahashi Y."/>
            <person name="Komaki H."/>
            <person name="Oguchi A."/>
        </authorList>
    </citation>
    <scope>NUCLEOTIDE SEQUENCE [LARGE SCALE GENOMIC DNA]</scope>
    <source>
        <strain evidence="7 8">NBRC 16266</strain>
    </source>
</reference>
<dbReference type="PANTHER" id="PTHR43557">
    <property type="entry name" value="APOPTOSIS-INDUCING FACTOR 1"/>
    <property type="match status" value="1"/>
</dbReference>
<sequence>MATSTSTLLVVGASLAGLRAVEAARREGFGGSITLIGDEAHLPYDRPPLSKGYLKDDRAADYFRSEHEIRAGLSVGLRLSTRATRLDPLAHEVHTADGDVLGYERLVVATGASPRSIPQLAAKPGAYTLRTVDDAARLRAAINPGGEVVIIGAGFIGSEIASSAREKGAHVTIVEAAPVPLVRAVGDQVGHALAGIHGRHGTRLLCGTTVEEVIGEERVTGLRLSDGETVPADVVVVGIGAAPATAWLRDSGIALHPVDGGVICDEYLRSSLTDVYAAGDVTYWPNGVLDLTMRLENWTNAADQGDRAALNALYPHRAAPFRTVPYFWSDWYGNRFQFAGTPLADEVVFAREDESRLVALYRRADRLTGAATVNEPRMIMKLRRLIADRGSWESAHELVRAVGAPTRQR</sequence>
<dbReference type="InterPro" id="IPR036188">
    <property type="entry name" value="FAD/NAD-bd_sf"/>
</dbReference>
<dbReference type="InterPro" id="IPR050446">
    <property type="entry name" value="FAD-oxidoreductase/Apoptosis"/>
</dbReference>
<dbReference type="OrthoDB" id="1145at2"/>